<feature type="region of interest" description="Disordered" evidence="1">
    <location>
        <begin position="731"/>
        <end position="766"/>
    </location>
</feature>
<dbReference type="Proteomes" id="UP000235392">
    <property type="component" value="Unassembled WGS sequence"/>
</dbReference>
<organism evidence="2 3">
    <name type="scientific">Puccinia coronata f. sp. avenae</name>
    <dbReference type="NCBI Taxonomy" id="200324"/>
    <lineage>
        <taxon>Eukaryota</taxon>
        <taxon>Fungi</taxon>
        <taxon>Dikarya</taxon>
        <taxon>Basidiomycota</taxon>
        <taxon>Pucciniomycotina</taxon>
        <taxon>Pucciniomycetes</taxon>
        <taxon>Pucciniales</taxon>
        <taxon>Pucciniaceae</taxon>
        <taxon>Puccinia</taxon>
    </lineage>
</organism>
<evidence type="ECO:0000256" key="1">
    <source>
        <dbReference type="SAM" id="MobiDB-lite"/>
    </source>
</evidence>
<sequence length="1400" mass="156415">MVSTEGNKTQGVDGVMGVGNVGSDPQGVDGGNLGNGVGPGSQEQGGDQVGGGLEGDQLPNGSDGDDGGSDWSEDSDWGPILDYLLGPRMRIMMLPSPHPEDYDLDSWCVSVAPQQISRIVGPMAVLTLSYHQLAVQDHKDYEKYLHLAGGGCTMRIHPSFKDAVLKALWERFHIIAHPSTKQLILTKGSPACTVAMLAEVMVQIGVEHVRLASYGMKCPYRLVEEDLGSRVPRCLALHQKKNRFDVGFTYYPYHGTERFREEILLAKRPDGIARSQSDSYPLLLELGEGFGSVSLVPDHEAIKRLKCYSSLAHSLKATSQKDMKSPPTTAVTWNRRLNSLIEKRATMGLKDRAEICGLRFEATVWARTANEAQQIVHQSGYLHPRAYSHSPAHPNVKMALDFKSIPVSKYFAYVDLMIEKLKRMQLEIPQAHDNRKEISMQQKQAILDVGNAMGWNGGKFQRPTSLDKEKVPDPWWEEYGDGWTPPTEAEAALRRSPLDLWELRPRRIFPCPHCNGPETLTLPSPPPGRRLYPLGSYLNVAGTKKPSLQCNLCGIKRKQTKAPPEPGSKSPSKGPTIRPKSSRGKSEGLSKKVDEDLEQIRKGTSSTSRKETLEELLANFQEDKRVGWLGFAEFLLEQNLFDDNSGHIPPDLVIPTVSPPDILDGWKVSHGFIKGDGNCLFRAVATLVVLSHEGRTYDNIPGSEQPTRTIFLWYNGANHYEIIWNPSLHSVSPSSSSNPPATQVPPPKNKTSTQTVLKSTESTKDPTETLLPKKIVTFQEATPANSQLREHFDPRLLAVAPTSPPLKSTIEKIRKTKPVNPANTSLPKRQPVVVIPRLNPVACKFPWNQPLSPELKEKKRVRVLGLEKNHGLPIVDGYWTEVNEKLMLETWERVQQLPRGTIRFALPLGLMDGWRISHDLIRTTTSTKSPDSSGFYHALSYWMHGHQDLHEVIRRRVADGLGKIIPQMKPKKKEHSILSAILNPEDPRGIVNLVSDYTSASEGRKPGRTAFLAVAGLLRVHLVIVEMGRTGAAWIKCSPQGLLFRGITFPTIYLFYNSTMKRYQILWSPKVHQGINEPGSPKRTTGPGNANLQYLAHGTVSISCPPPPARPPATAITKPALKQTQESPATLATTNKAPEKPKEPCQPLATPSATEKAPEKPKKTRFAPLRPSPSPQPPTITFGPPTKRKPPPQRPPSMPTSEDLKKVNFTPVFYLLMNYLSRDVCRKRCDAINQWPHFPVGDFKHVGWRLSLGYFEDDKNTLWRALSFWRYGKQDSFAAVKGQFDHTGQAGNVIMMYTLELKEPEWEGPQMKERDLKTILEKVANIWGIRIVHLRITNNIAHVDTFVPKDKSEPHFCPEKQAFYLDVRVDSSEHLRTYFLYSWEGSFGILYCRFHLGATS</sequence>
<comment type="caution">
    <text evidence="2">The sequence shown here is derived from an EMBL/GenBank/DDBJ whole genome shotgun (WGS) entry which is preliminary data.</text>
</comment>
<feature type="compositionally biased region" description="Acidic residues" evidence="1">
    <location>
        <begin position="63"/>
        <end position="75"/>
    </location>
</feature>
<evidence type="ECO:0000313" key="2">
    <source>
        <dbReference type="EMBL" id="PLW40235.1"/>
    </source>
</evidence>
<evidence type="ECO:0000313" key="3">
    <source>
        <dbReference type="Proteomes" id="UP000235392"/>
    </source>
</evidence>
<feature type="region of interest" description="Disordered" evidence="1">
    <location>
        <begin position="1"/>
        <end position="75"/>
    </location>
</feature>
<feature type="region of interest" description="Disordered" evidence="1">
    <location>
        <begin position="1099"/>
        <end position="1203"/>
    </location>
</feature>
<gene>
    <name evidence="2" type="ORF">PCASD_08572</name>
</gene>
<feature type="compositionally biased region" description="Polar residues" evidence="1">
    <location>
        <begin position="1"/>
        <end position="10"/>
    </location>
</feature>
<evidence type="ECO:0008006" key="4">
    <source>
        <dbReference type="Google" id="ProtNLM"/>
    </source>
</evidence>
<feature type="compositionally biased region" description="Low complexity" evidence="1">
    <location>
        <begin position="731"/>
        <end position="740"/>
    </location>
</feature>
<reference evidence="2 3" key="1">
    <citation type="submission" date="2017-11" db="EMBL/GenBank/DDBJ databases">
        <title>De novo assembly and phasing of dikaryotic genomes from two isolates of Puccinia coronata f. sp. avenae, the causal agent of oat crown rust.</title>
        <authorList>
            <person name="Miller M.E."/>
            <person name="Zhang Y."/>
            <person name="Omidvar V."/>
            <person name="Sperschneider J."/>
            <person name="Schwessinger B."/>
            <person name="Raley C."/>
            <person name="Palmer J.M."/>
            <person name="Garnica D."/>
            <person name="Upadhyaya N."/>
            <person name="Rathjen J."/>
            <person name="Taylor J.M."/>
            <person name="Park R.F."/>
            <person name="Dodds P.N."/>
            <person name="Hirsch C.D."/>
            <person name="Kianian S.F."/>
            <person name="Figueroa M."/>
        </authorList>
    </citation>
    <scope>NUCLEOTIDE SEQUENCE [LARGE SCALE GENOMIC DNA]</scope>
    <source>
        <strain evidence="2">12SD80</strain>
    </source>
</reference>
<accession>A0A2N5UR43</accession>
<name>A0A2N5UR43_9BASI</name>
<feature type="compositionally biased region" description="Polar residues" evidence="1">
    <location>
        <begin position="1122"/>
        <end position="1136"/>
    </location>
</feature>
<feature type="compositionally biased region" description="Gly residues" evidence="1">
    <location>
        <begin position="28"/>
        <end position="39"/>
    </location>
</feature>
<feature type="compositionally biased region" description="Basic and acidic residues" evidence="1">
    <location>
        <begin position="584"/>
        <end position="601"/>
    </location>
</feature>
<dbReference type="CDD" id="cd22744">
    <property type="entry name" value="OTU"/>
    <property type="match status" value="1"/>
</dbReference>
<dbReference type="PANTHER" id="PTHR34863:SF1">
    <property type="entry name" value="OTU DOMAIN-CONTAINING PROTEIN"/>
    <property type="match status" value="1"/>
</dbReference>
<dbReference type="EMBL" id="PGCI01000104">
    <property type="protein sequence ID" value="PLW40235.1"/>
    <property type="molecule type" value="Genomic_DNA"/>
</dbReference>
<feature type="compositionally biased region" description="Polar residues" evidence="1">
    <location>
        <begin position="749"/>
        <end position="760"/>
    </location>
</feature>
<feature type="region of interest" description="Disordered" evidence="1">
    <location>
        <begin position="556"/>
        <end position="608"/>
    </location>
</feature>
<proteinExistence type="predicted"/>
<protein>
    <recommendedName>
        <fullName evidence="4">OTU domain-containing protein</fullName>
    </recommendedName>
</protein>
<dbReference type="PANTHER" id="PTHR34863">
    <property type="entry name" value="EXPRESSED PROTEIN"/>
    <property type="match status" value="1"/>
</dbReference>